<dbReference type="Gene3D" id="3.40.190.10">
    <property type="entry name" value="Periplasmic binding protein-like II"/>
    <property type="match status" value="4"/>
</dbReference>
<evidence type="ECO:0000256" key="6">
    <source>
        <dbReference type="PROSITE-ProRule" id="PRU00169"/>
    </source>
</evidence>
<dbReference type="HOGENOM" id="CLU_369482_0_0_9"/>
<dbReference type="STRING" id="515622.bpr_I1469"/>
<keyword evidence="8" id="KW-0732">Signal</keyword>
<keyword evidence="7" id="KW-0472">Membrane</keyword>
<evidence type="ECO:0000256" key="8">
    <source>
        <dbReference type="SAM" id="SignalP"/>
    </source>
</evidence>
<dbReference type="SUPFAM" id="SSF53850">
    <property type="entry name" value="Periplasmic binding protein-like II"/>
    <property type="match status" value="2"/>
</dbReference>
<dbReference type="Pfam" id="PF00072">
    <property type="entry name" value="Response_reg"/>
    <property type="match status" value="1"/>
</dbReference>
<evidence type="ECO:0000259" key="9">
    <source>
        <dbReference type="PROSITE" id="PS50110"/>
    </source>
</evidence>
<feature type="chain" id="PRO_5003139791" description="Stage 0 sporulation protein A homolog" evidence="8">
    <location>
        <begin position="30"/>
        <end position="753"/>
    </location>
</feature>
<proteinExistence type="predicted"/>
<dbReference type="PANTHER" id="PTHR43719:SF28">
    <property type="entry name" value="PEROXIDE STRESS-ACTIVATED HISTIDINE KINASE MAK1-RELATED"/>
    <property type="match status" value="1"/>
</dbReference>
<dbReference type="eggNOG" id="COG0834">
    <property type="taxonomic scope" value="Bacteria"/>
</dbReference>
<dbReference type="SUPFAM" id="SSF52172">
    <property type="entry name" value="CheY-like"/>
    <property type="match status" value="1"/>
</dbReference>
<keyword evidence="10" id="KW-0808">Transferase</keyword>
<dbReference type="KEGG" id="bpb:bpr_I1469"/>
<dbReference type="InterPro" id="IPR001789">
    <property type="entry name" value="Sig_transdc_resp-reg_receiver"/>
</dbReference>
<dbReference type="EC" id="2.7.13.3" evidence="2"/>
<accession>E0RWA8</accession>
<keyword evidence="11" id="KW-1185">Reference proteome</keyword>
<evidence type="ECO:0000313" key="11">
    <source>
        <dbReference type="Proteomes" id="UP000001299"/>
    </source>
</evidence>
<dbReference type="CDD" id="cd17546">
    <property type="entry name" value="REC_hyHK_CKI1_RcsC-like"/>
    <property type="match status" value="1"/>
</dbReference>
<feature type="signal peptide" evidence="8">
    <location>
        <begin position="1"/>
        <end position="29"/>
    </location>
</feature>
<evidence type="ECO:0000256" key="1">
    <source>
        <dbReference type="ARBA" id="ARBA00000085"/>
    </source>
</evidence>
<keyword evidence="10" id="KW-0418">Kinase</keyword>
<dbReference type="Gene3D" id="1.10.287.130">
    <property type="match status" value="1"/>
</dbReference>
<dbReference type="AlphaFoldDB" id="E0RWA8"/>
<keyword evidence="7" id="KW-0812">Transmembrane</keyword>
<feature type="modified residue" description="4-aspartylphosphate" evidence="6">
    <location>
        <position position="709"/>
    </location>
</feature>
<dbReference type="InterPro" id="IPR036097">
    <property type="entry name" value="HisK_dim/P_sf"/>
</dbReference>
<protein>
    <recommendedName>
        <fullName evidence="3">Stage 0 sporulation protein A homolog</fullName>
        <ecNumber evidence="2">2.7.13.3</ecNumber>
    </recommendedName>
</protein>
<dbReference type="InterPro" id="IPR001638">
    <property type="entry name" value="Solute-binding_3/MltF_N"/>
</dbReference>
<evidence type="ECO:0000256" key="3">
    <source>
        <dbReference type="ARBA" id="ARBA00018672"/>
    </source>
</evidence>
<dbReference type="Gene3D" id="3.40.50.2300">
    <property type="match status" value="1"/>
</dbReference>
<feature type="domain" description="Response regulatory" evidence="9">
    <location>
        <begin position="657"/>
        <end position="753"/>
    </location>
</feature>
<dbReference type="EMBL" id="CP001810">
    <property type="protein sequence ID" value="ADL34206.1"/>
    <property type="molecule type" value="Genomic_DNA"/>
</dbReference>
<dbReference type="GO" id="GO:0000155">
    <property type="term" value="F:phosphorelay sensor kinase activity"/>
    <property type="evidence" value="ECO:0007669"/>
    <property type="project" value="InterPro"/>
</dbReference>
<dbReference type="InterPro" id="IPR050956">
    <property type="entry name" value="2C_system_His_kinase"/>
</dbReference>
<dbReference type="Pfam" id="PF00497">
    <property type="entry name" value="SBP_bac_3"/>
    <property type="match status" value="1"/>
</dbReference>
<gene>
    <name evidence="10" type="ordered locus">bpr_I1469</name>
</gene>
<keyword evidence="4 6" id="KW-0597">Phosphoprotein</keyword>
<dbReference type="eggNOG" id="COG0784">
    <property type="taxonomic scope" value="Bacteria"/>
</dbReference>
<evidence type="ECO:0000256" key="7">
    <source>
        <dbReference type="SAM" id="Phobius"/>
    </source>
</evidence>
<feature type="transmembrane region" description="Helical" evidence="7">
    <location>
        <begin position="508"/>
        <end position="527"/>
    </location>
</feature>
<evidence type="ECO:0000256" key="5">
    <source>
        <dbReference type="ARBA" id="ARBA00024867"/>
    </source>
</evidence>
<dbReference type="PANTHER" id="PTHR43719">
    <property type="entry name" value="TWO-COMPONENT HISTIDINE KINASE"/>
    <property type="match status" value="1"/>
</dbReference>
<dbReference type="SMART" id="SM00062">
    <property type="entry name" value="PBPb"/>
    <property type="match status" value="2"/>
</dbReference>
<keyword evidence="7" id="KW-1133">Transmembrane helix</keyword>
<dbReference type="RefSeq" id="WP_013280860.1">
    <property type="nucleotide sequence ID" value="NC_014387.1"/>
</dbReference>
<dbReference type="InterPro" id="IPR011006">
    <property type="entry name" value="CheY-like_superfamily"/>
</dbReference>
<dbReference type="SUPFAM" id="SSF47384">
    <property type="entry name" value="Homodimeric domain of signal transducing histidine kinase"/>
    <property type="match status" value="1"/>
</dbReference>
<comment type="catalytic activity">
    <reaction evidence="1">
        <text>ATP + protein L-histidine = ADP + protein N-phospho-L-histidine.</text>
        <dbReference type="EC" id="2.7.13.3"/>
    </reaction>
</comment>
<dbReference type="PROSITE" id="PS50110">
    <property type="entry name" value="RESPONSE_REGULATORY"/>
    <property type="match status" value="1"/>
</dbReference>
<comment type="function">
    <text evidence="5">May play the central regulatory role in sporulation. It may be an element of the effector pathway responsible for the activation of sporulation genes in response to nutritional stress. Spo0A may act in concert with spo0H (a sigma factor) to control the expression of some genes that are critical to the sporulation process.</text>
</comment>
<sequence>MIRKTRFLFLFIFISIISGLIFSSQTVYANTASEPEKVRVGYYENEVFEDGASENAVKNGYAYEYYRKLTEYTGWEYDYVYGSFVEVYDMLLKGEVDVVAGLAYTDDRQGLILYPDRPMGAENYSLVKHESDNNITTMMTTLNGKKIGVLDSAILDALREYLSTNHVEANVIVFNDYEALFSAFDKKEIDLMAAETDGTYGRNHAEILTAFGSSDYYLCVNKDRPDLLSELNDAQEQLYIEDPNYVSLLREKYFAMSLSSRAFTQREKEWLRNNHELRIGYLNNYLPYSNTNKDGNVEGIVTDIVPEILNTLGINSLNVSYIGFDSYDDMTLALTDNNIDVAFPVGGGLFYSEEDGLNLSNPVSSSITNLIYSGKYVSSSNTDFAVNENNRMQYYYIKLHYPDATVSFYPSTEACLNAVATGNAKCTTLNGLRTNDILKNRAYRNLSFRQLSYSDNRCFGVRIGNEGLLKLFNRGIDIVGQDFATNLAYQYSVKLYHYSVIDGIVDNLWIITIMATIIVILLLILFLRDKNRAALTIREKEAARSVMEDANNSKTHFLTKLSEDMHNSVEGIVSNVNMAYQHVEEENAVAFLGRVNKSCEHLLWLIDDINDLSNVENGRFLGHNQNVNFRQFINDLKNSSDKNINDTINRYNFKGSRVLIVDRLKDIQVSAAKIMKRVGFEVQIATDGTEAVDIINAAPAGYFDCVLIDIQAPNTEGYEVCRQIRNLDESDKASIPIVAVTADVFRNLNEVSI</sequence>
<evidence type="ECO:0000313" key="10">
    <source>
        <dbReference type="EMBL" id="ADL34206.1"/>
    </source>
</evidence>
<reference evidence="10 11" key="1">
    <citation type="journal article" date="2010" name="PLoS ONE">
        <title>The glycobiome of the rumen bacterium Butyrivibrio proteoclasticus B316(T) highlights adaptation to a polysaccharide-rich environment.</title>
        <authorList>
            <person name="Kelly W.J."/>
            <person name="Leahy S.C."/>
            <person name="Altermann E."/>
            <person name="Yeoman C.J."/>
            <person name="Dunne J.C."/>
            <person name="Kong Z."/>
            <person name="Pacheco D.M."/>
            <person name="Li D."/>
            <person name="Noel S.J."/>
            <person name="Moon C.D."/>
            <person name="Cookson A.L."/>
            <person name="Attwood G.T."/>
        </authorList>
    </citation>
    <scope>NUCLEOTIDE SEQUENCE [LARGE SCALE GENOMIC DNA]</scope>
    <source>
        <strain evidence="11">ATCC 51982 / DSM 14932 / B316</strain>
    </source>
</reference>
<name>E0RWA8_BUTPB</name>
<evidence type="ECO:0000256" key="4">
    <source>
        <dbReference type="ARBA" id="ARBA00022553"/>
    </source>
</evidence>
<evidence type="ECO:0000256" key="2">
    <source>
        <dbReference type="ARBA" id="ARBA00012438"/>
    </source>
</evidence>
<dbReference type="Proteomes" id="UP000001299">
    <property type="component" value="Chromosome 1"/>
</dbReference>
<organism evidence="10 11">
    <name type="scientific">Butyrivibrio proteoclasticus (strain ATCC 51982 / DSM 14932 / B316)</name>
    <name type="common">Clostridium proteoclasticum</name>
    <dbReference type="NCBI Taxonomy" id="515622"/>
    <lineage>
        <taxon>Bacteria</taxon>
        <taxon>Bacillati</taxon>
        <taxon>Bacillota</taxon>
        <taxon>Clostridia</taxon>
        <taxon>Lachnospirales</taxon>
        <taxon>Lachnospiraceae</taxon>
        <taxon>Butyrivibrio</taxon>
    </lineage>
</organism>